<proteinExistence type="predicted"/>
<accession>A0A9D1NE43</accession>
<reference evidence="1" key="1">
    <citation type="submission" date="2020-10" db="EMBL/GenBank/DDBJ databases">
        <authorList>
            <person name="Gilroy R."/>
        </authorList>
    </citation>
    <scope>NUCLEOTIDE SEQUENCE</scope>
    <source>
        <strain evidence="1">CHK186-9395</strain>
    </source>
</reference>
<gene>
    <name evidence="1" type="ORF">IAA62_02365</name>
</gene>
<name>A0A9D1NE43_9FIRM</name>
<dbReference type="Proteomes" id="UP000886861">
    <property type="component" value="Unassembled WGS sequence"/>
</dbReference>
<comment type="caution">
    <text evidence="1">The sequence shown here is derived from an EMBL/GenBank/DDBJ whole genome shotgun (WGS) entry which is preliminary data.</text>
</comment>
<protein>
    <recommendedName>
        <fullName evidence="3">Sporulation protein YtxC</fullName>
    </recommendedName>
</protein>
<evidence type="ECO:0000313" key="2">
    <source>
        <dbReference type="Proteomes" id="UP000886861"/>
    </source>
</evidence>
<evidence type="ECO:0000313" key="1">
    <source>
        <dbReference type="EMBL" id="HIV01380.1"/>
    </source>
</evidence>
<evidence type="ECO:0008006" key="3">
    <source>
        <dbReference type="Google" id="ProtNLM"/>
    </source>
</evidence>
<reference evidence="1" key="2">
    <citation type="journal article" date="2021" name="PeerJ">
        <title>Extensive microbial diversity within the chicken gut microbiome revealed by metagenomics and culture.</title>
        <authorList>
            <person name="Gilroy R."/>
            <person name="Ravi A."/>
            <person name="Getino M."/>
            <person name="Pursley I."/>
            <person name="Horton D.L."/>
            <person name="Alikhan N.F."/>
            <person name="Baker D."/>
            <person name="Gharbi K."/>
            <person name="Hall N."/>
            <person name="Watson M."/>
            <person name="Adriaenssens E.M."/>
            <person name="Foster-Nyarko E."/>
            <person name="Jarju S."/>
            <person name="Secka A."/>
            <person name="Antonio M."/>
            <person name="Oren A."/>
            <person name="Chaudhuri R.R."/>
            <person name="La Ragione R."/>
            <person name="Hildebrand F."/>
            <person name="Pallen M.J."/>
        </authorList>
    </citation>
    <scope>NUCLEOTIDE SEQUENCE</scope>
    <source>
        <strain evidence="1">CHK186-9395</strain>
    </source>
</reference>
<sequence length="255" mass="29668">MWEFSIMLESEHAKVAKFLFNSLKKYVEEVGGIITSFEEAGLIHIVIACDNAEKTRLFYYVKSYITEAICSYFKNEFLRKNLKVNLKNKVSITAFEKALQYFDKETDRYLVEKYLNLEKNIFLESFFEFKLKILKSKWLELTKIANENSSYLLTDDTFIELLRFLVDNLEVSFDTLNIISDSDGYQLLDENFKDATTSLKGDAVWLIENVIALSPRKINIYTDTPSEELNLISSIYSSRTNILPKHNAKIVDKGF</sequence>
<dbReference type="AlphaFoldDB" id="A0A9D1NE43"/>
<dbReference type="EMBL" id="DVOJ01000007">
    <property type="protein sequence ID" value="HIV01380.1"/>
    <property type="molecule type" value="Genomic_DNA"/>
</dbReference>
<organism evidence="1 2">
    <name type="scientific">Candidatus Caccopulliclostridium gallistercoris</name>
    <dbReference type="NCBI Taxonomy" id="2840719"/>
    <lineage>
        <taxon>Bacteria</taxon>
        <taxon>Bacillati</taxon>
        <taxon>Bacillota</taxon>
        <taxon>Clostridia</taxon>
        <taxon>Candidatus Caccopulliclostridium</taxon>
    </lineage>
</organism>